<dbReference type="Pfam" id="PF04909">
    <property type="entry name" value="Amidohydro_2"/>
    <property type="match status" value="1"/>
</dbReference>
<dbReference type="EMBL" id="BAAAPW010000001">
    <property type="protein sequence ID" value="GAA2026947.1"/>
    <property type="molecule type" value="Genomic_DNA"/>
</dbReference>
<sequence length="330" mass="36018">MYTKHPDNVERSSLMTIIDVHHHPTLPGLIAHQERRGLPVFRGGPAWSPDIALEQMAITDTTMSVLSVPADLSWAGRDLGAVTGDLNEELAEIVRNAPTRFGAFATLPLPDPDLATAHAVAALDSGRFEGVAMLTSYQGAYLAQPEYSALLQELDARDAVVFIHPILVFDAPAGLPGPLLEGTFDTTRAVTALAAADVFARFPRIRFIFPHTGGMVPYIKWRIAMHALQGGDWNVPVTAEALDAEIRKLDGLYYDTTLNLGPLLQLERSDRILFGTDVPWANESILPLEREYATRVRDGWTTEQVAAVSSENALRILPHAGRRLAAEVSS</sequence>
<gene>
    <name evidence="3" type="ORF">GCM10009819_07750</name>
</gene>
<name>A0ABP5FHX2_9MICO</name>
<comment type="caution">
    <text evidence="3">The sequence shown here is derived from an EMBL/GenBank/DDBJ whole genome shotgun (WGS) entry which is preliminary data.</text>
</comment>
<feature type="domain" description="Amidohydrolase-related" evidence="2">
    <location>
        <begin position="18"/>
        <end position="318"/>
    </location>
</feature>
<dbReference type="SUPFAM" id="SSF51556">
    <property type="entry name" value="Metallo-dependent hydrolases"/>
    <property type="match status" value="1"/>
</dbReference>
<dbReference type="InterPro" id="IPR032466">
    <property type="entry name" value="Metal_Hydrolase"/>
</dbReference>
<dbReference type="InterPro" id="IPR006680">
    <property type="entry name" value="Amidohydro-rel"/>
</dbReference>
<reference evidence="4" key="1">
    <citation type="journal article" date="2019" name="Int. J. Syst. Evol. Microbiol.">
        <title>The Global Catalogue of Microorganisms (GCM) 10K type strain sequencing project: providing services to taxonomists for standard genome sequencing and annotation.</title>
        <authorList>
            <consortium name="The Broad Institute Genomics Platform"/>
            <consortium name="The Broad Institute Genome Sequencing Center for Infectious Disease"/>
            <person name="Wu L."/>
            <person name="Ma J."/>
        </authorList>
    </citation>
    <scope>NUCLEOTIDE SEQUENCE [LARGE SCALE GENOMIC DNA]</scope>
    <source>
        <strain evidence="4">JCM 15672</strain>
    </source>
</reference>
<protein>
    <recommendedName>
        <fullName evidence="2">Amidohydrolase-related domain-containing protein</fullName>
    </recommendedName>
</protein>
<dbReference type="Gene3D" id="3.20.20.140">
    <property type="entry name" value="Metal-dependent hydrolases"/>
    <property type="match status" value="1"/>
</dbReference>
<evidence type="ECO:0000256" key="1">
    <source>
        <dbReference type="ARBA" id="ARBA00023239"/>
    </source>
</evidence>
<organism evidence="3 4">
    <name type="scientific">Agromyces tropicus</name>
    <dbReference type="NCBI Taxonomy" id="555371"/>
    <lineage>
        <taxon>Bacteria</taxon>
        <taxon>Bacillati</taxon>
        <taxon>Actinomycetota</taxon>
        <taxon>Actinomycetes</taxon>
        <taxon>Micrococcales</taxon>
        <taxon>Microbacteriaceae</taxon>
        <taxon>Agromyces</taxon>
    </lineage>
</organism>
<keyword evidence="1" id="KW-0456">Lyase</keyword>
<dbReference type="PANTHER" id="PTHR21240:SF28">
    <property type="entry name" value="ISO-OROTATE DECARBOXYLASE (EUROFUNG)"/>
    <property type="match status" value="1"/>
</dbReference>
<accession>A0ABP5FHX2</accession>
<evidence type="ECO:0000313" key="3">
    <source>
        <dbReference type="EMBL" id="GAA2026947.1"/>
    </source>
</evidence>
<keyword evidence="4" id="KW-1185">Reference proteome</keyword>
<dbReference type="InterPro" id="IPR032465">
    <property type="entry name" value="ACMSD"/>
</dbReference>
<dbReference type="Proteomes" id="UP001501196">
    <property type="component" value="Unassembled WGS sequence"/>
</dbReference>
<proteinExistence type="predicted"/>
<evidence type="ECO:0000313" key="4">
    <source>
        <dbReference type="Proteomes" id="UP001501196"/>
    </source>
</evidence>
<dbReference type="PANTHER" id="PTHR21240">
    <property type="entry name" value="2-AMINO-3-CARBOXYLMUCONATE-6-SEMIALDEHYDE DECARBOXYLASE"/>
    <property type="match status" value="1"/>
</dbReference>
<evidence type="ECO:0000259" key="2">
    <source>
        <dbReference type="Pfam" id="PF04909"/>
    </source>
</evidence>